<evidence type="ECO:0000313" key="8">
    <source>
        <dbReference type="EMBL" id="KAL3418321.1"/>
    </source>
</evidence>
<gene>
    <name evidence="8" type="ORF">PVAG01_10037</name>
</gene>
<dbReference type="InterPro" id="IPR002344">
    <property type="entry name" value="Lupus_La"/>
</dbReference>
<feature type="compositionally biased region" description="Basic and acidic residues" evidence="5">
    <location>
        <begin position="38"/>
        <end position="61"/>
    </location>
</feature>
<feature type="compositionally biased region" description="Gly residues" evidence="5">
    <location>
        <begin position="303"/>
        <end position="314"/>
    </location>
</feature>
<dbReference type="SUPFAM" id="SSF54928">
    <property type="entry name" value="RNA-binding domain, RBD"/>
    <property type="match status" value="1"/>
</dbReference>
<evidence type="ECO:0000313" key="9">
    <source>
        <dbReference type="Proteomes" id="UP001629113"/>
    </source>
</evidence>
<dbReference type="CDD" id="cd12291">
    <property type="entry name" value="RRM1_La"/>
    <property type="match status" value="1"/>
</dbReference>
<dbReference type="PROSITE" id="PS50102">
    <property type="entry name" value="RRM"/>
    <property type="match status" value="1"/>
</dbReference>
<feature type="compositionally biased region" description="Basic and acidic residues" evidence="5">
    <location>
        <begin position="355"/>
        <end position="390"/>
    </location>
</feature>
<dbReference type="PROSITE" id="PS50961">
    <property type="entry name" value="HTH_LA"/>
    <property type="match status" value="1"/>
</dbReference>
<protein>
    <submittedName>
        <fullName evidence="8">La protein-like protein</fullName>
    </submittedName>
</protein>
<evidence type="ECO:0000256" key="5">
    <source>
        <dbReference type="SAM" id="MobiDB-lite"/>
    </source>
</evidence>
<evidence type="ECO:0000256" key="4">
    <source>
        <dbReference type="PROSITE-ProRule" id="PRU00332"/>
    </source>
</evidence>
<name>A0ABR4P4T1_9HELO</name>
<accession>A0ABR4P4T1</accession>
<evidence type="ECO:0000259" key="6">
    <source>
        <dbReference type="PROSITE" id="PS50102"/>
    </source>
</evidence>
<proteinExistence type="predicted"/>
<comment type="caution">
    <text evidence="8">The sequence shown here is derived from an EMBL/GenBank/DDBJ whole genome shotgun (WGS) entry which is preliminary data.</text>
</comment>
<evidence type="ECO:0000256" key="1">
    <source>
        <dbReference type="ARBA" id="ARBA00004123"/>
    </source>
</evidence>
<dbReference type="InterPro" id="IPR035979">
    <property type="entry name" value="RBD_domain_sf"/>
</dbReference>
<feature type="region of interest" description="Disordered" evidence="5">
    <location>
        <begin position="283"/>
        <end position="413"/>
    </location>
</feature>
<dbReference type="Pfam" id="PF05383">
    <property type="entry name" value="La"/>
    <property type="match status" value="1"/>
</dbReference>
<dbReference type="InterPro" id="IPR045180">
    <property type="entry name" value="La_dom_prot"/>
</dbReference>
<dbReference type="EMBL" id="JBFCZG010000009">
    <property type="protein sequence ID" value="KAL3418321.1"/>
    <property type="molecule type" value="Genomic_DNA"/>
</dbReference>
<dbReference type="Pfam" id="PF00076">
    <property type="entry name" value="RRM_1"/>
    <property type="match status" value="1"/>
</dbReference>
<feature type="compositionally biased region" description="Basic and acidic residues" evidence="5">
    <location>
        <begin position="315"/>
        <end position="345"/>
    </location>
</feature>
<dbReference type="InterPro" id="IPR000504">
    <property type="entry name" value="RRM_dom"/>
</dbReference>
<feature type="domain" description="RRM" evidence="6">
    <location>
        <begin position="199"/>
        <end position="286"/>
    </location>
</feature>
<dbReference type="SMART" id="SM00715">
    <property type="entry name" value="LA"/>
    <property type="match status" value="1"/>
</dbReference>
<evidence type="ECO:0000256" key="3">
    <source>
        <dbReference type="ARBA" id="ARBA00023242"/>
    </source>
</evidence>
<dbReference type="SMART" id="SM00360">
    <property type="entry name" value="RRM"/>
    <property type="match status" value="1"/>
</dbReference>
<dbReference type="PRINTS" id="PR00302">
    <property type="entry name" value="LUPUSLA"/>
</dbReference>
<dbReference type="InterPro" id="IPR036390">
    <property type="entry name" value="WH_DNA-bd_sf"/>
</dbReference>
<dbReference type="InterPro" id="IPR006630">
    <property type="entry name" value="La_HTH"/>
</dbReference>
<sequence length="413" mass="45582">MSNIPVETIEPDPAATSIGNDETVNSEAVAAPAQADSTTDKDAEAKKENGSEEKIVAKDGETNGSSESKVIRSTYEERKAEKNNRANYRNESKFDPSVLPETDDPTKIRGQVEFYFSDSNLATDQFMGDLTGGSLNKGVPIAKLHSFKRMQRFQPYSAVVAALRDSIFLVVNGPEGSEEVKRKTAYDASARAGGRVESRSIYVKGFGDEEPTTQFDIEAFFAPYGPTNSVRLRRTDDKLFKGSVFVEFADDALAQKFLDLEPKPLWQGKHVLEIKSKNAYVEQKRQDIRDGKMEPNETRKSGRGGARGRGGRGGRGGDRRGDRDPDDWKKRREDDQKSGFKDRRGGRGGRGRGGRGRDRDDRGSRNDESKAEAKTESSTENEKKRPREDEAGAAEEPAAKKVDTKPEVAATEA</sequence>
<evidence type="ECO:0000256" key="2">
    <source>
        <dbReference type="ARBA" id="ARBA00022884"/>
    </source>
</evidence>
<feature type="region of interest" description="Disordered" evidence="5">
    <location>
        <begin position="1"/>
        <end position="105"/>
    </location>
</feature>
<evidence type="ECO:0000259" key="7">
    <source>
        <dbReference type="PROSITE" id="PS50961"/>
    </source>
</evidence>
<feature type="compositionally biased region" description="Basic and acidic residues" evidence="5">
    <location>
        <begin position="397"/>
        <end position="406"/>
    </location>
</feature>
<dbReference type="PANTHER" id="PTHR22792:SF140">
    <property type="entry name" value="ACHILLES, ISOFORM A"/>
    <property type="match status" value="1"/>
</dbReference>
<comment type="subcellular location">
    <subcellularLocation>
        <location evidence="1">Nucleus</location>
    </subcellularLocation>
</comment>
<dbReference type="SUPFAM" id="SSF46785">
    <property type="entry name" value="Winged helix' DNA-binding domain"/>
    <property type="match status" value="1"/>
</dbReference>
<keyword evidence="3" id="KW-0539">Nucleus</keyword>
<dbReference type="InterPro" id="IPR012677">
    <property type="entry name" value="Nucleotide-bd_a/b_plait_sf"/>
</dbReference>
<dbReference type="Proteomes" id="UP001629113">
    <property type="component" value="Unassembled WGS sequence"/>
</dbReference>
<dbReference type="Gene3D" id="3.30.70.330">
    <property type="match status" value="1"/>
</dbReference>
<dbReference type="Gene3D" id="1.10.10.10">
    <property type="entry name" value="Winged helix-like DNA-binding domain superfamily/Winged helix DNA-binding domain"/>
    <property type="match status" value="1"/>
</dbReference>
<keyword evidence="2 4" id="KW-0694">RNA-binding</keyword>
<feature type="compositionally biased region" description="Basic and acidic residues" evidence="5">
    <location>
        <begin position="283"/>
        <end position="300"/>
    </location>
</feature>
<feature type="domain" description="HTH La-type RNA-binding" evidence="7">
    <location>
        <begin position="98"/>
        <end position="188"/>
    </location>
</feature>
<keyword evidence="9" id="KW-1185">Reference proteome</keyword>
<reference evidence="8 9" key="1">
    <citation type="submission" date="2024-06" db="EMBL/GenBank/DDBJ databases">
        <title>Complete genome of Phlyctema vagabunda strain 19-DSS-EL-015.</title>
        <authorList>
            <person name="Fiorenzani C."/>
        </authorList>
    </citation>
    <scope>NUCLEOTIDE SEQUENCE [LARGE SCALE GENOMIC DNA]</scope>
    <source>
        <strain evidence="8 9">19-DSS-EL-015</strain>
    </source>
</reference>
<organism evidence="8 9">
    <name type="scientific">Phlyctema vagabunda</name>
    <dbReference type="NCBI Taxonomy" id="108571"/>
    <lineage>
        <taxon>Eukaryota</taxon>
        <taxon>Fungi</taxon>
        <taxon>Dikarya</taxon>
        <taxon>Ascomycota</taxon>
        <taxon>Pezizomycotina</taxon>
        <taxon>Leotiomycetes</taxon>
        <taxon>Helotiales</taxon>
        <taxon>Dermateaceae</taxon>
        <taxon>Phlyctema</taxon>
    </lineage>
</organism>
<feature type="compositionally biased region" description="Polar residues" evidence="5">
    <location>
        <begin position="17"/>
        <end position="26"/>
    </location>
</feature>
<dbReference type="PANTHER" id="PTHR22792">
    <property type="entry name" value="LUPUS LA PROTEIN-RELATED"/>
    <property type="match status" value="1"/>
</dbReference>
<dbReference type="InterPro" id="IPR036388">
    <property type="entry name" value="WH-like_DNA-bd_sf"/>
</dbReference>
<feature type="compositionally biased region" description="Basic and acidic residues" evidence="5">
    <location>
        <begin position="74"/>
        <end position="94"/>
    </location>
</feature>